<reference evidence="1 2" key="1">
    <citation type="submission" date="2020-04" db="EMBL/GenBank/DDBJ databases">
        <title>Metagenomic profiling of ammonia- and methane-oxidizing microorganisms in a Dutch drinking water treatment plant.</title>
        <authorList>
            <person name="Poghosyan L."/>
            <person name="Leucker S."/>
        </authorList>
    </citation>
    <scope>NUCLEOTIDE SEQUENCE [LARGE SCALE GENOMIC DNA]</scope>
    <source>
        <strain evidence="1">S-RSF-IL-03</strain>
    </source>
</reference>
<feature type="non-terminal residue" evidence="1">
    <location>
        <position position="1"/>
    </location>
</feature>
<dbReference type="SUPFAM" id="SSF56601">
    <property type="entry name" value="beta-lactamase/transpeptidase-like"/>
    <property type="match status" value="1"/>
</dbReference>
<dbReference type="Gene3D" id="3.40.710.10">
    <property type="entry name" value="DD-peptidase/beta-lactamase superfamily"/>
    <property type="match status" value="1"/>
</dbReference>
<evidence type="ECO:0008006" key="3">
    <source>
        <dbReference type="Google" id="ProtNLM"/>
    </source>
</evidence>
<gene>
    <name evidence="1" type="ORF">HOP12_15260</name>
</gene>
<evidence type="ECO:0000313" key="1">
    <source>
        <dbReference type="EMBL" id="NOT35503.1"/>
    </source>
</evidence>
<dbReference type="Proteomes" id="UP000580839">
    <property type="component" value="Unassembled WGS sequence"/>
</dbReference>
<organism evidence="1 2">
    <name type="scientific">Eiseniibacteriota bacterium</name>
    <dbReference type="NCBI Taxonomy" id="2212470"/>
    <lineage>
        <taxon>Bacteria</taxon>
        <taxon>Candidatus Eiseniibacteriota</taxon>
    </lineage>
</organism>
<dbReference type="EMBL" id="JABFRW010000200">
    <property type="protein sequence ID" value="NOT35503.1"/>
    <property type="molecule type" value="Genomic_DNA"/>
</dbReference>
<accession>A0A849SNY1</accession>
<proteinExistence type="predicted"/>
<name>A0A849SNY1_UNCEI</name>
<comment type="caution">
    <text evidence="1">The sequence shown here is derived from an EMBL/GenBank/DDBJ whole genome shotgun (WGS) entry which is preliminary data.</text>
</comment>
<protein>
    <recommendedName>
        <fullName evidence="3">Serine hydrolase</fullName>
    </recommendedName>
</protein>
<sequence>QKRVGVGLGWDLREHRGVPLVVHNGRYEGASALIGLMPSRRAGVVVLANRGGISMFAAEAIAAELYDLLLGVEPADVTARLLAMAAPELATSDRRDSTVRARLSAPASAYAGRYEHPDWGPLSVATRGPELSMKLGTMPLPLAFGDVDAFEADRSYPGWFERDTRGRVIGVRLVLEAPDTARFVRQ</sequence>
<dbReference type="AlphaFoldDB" id="A0A849SNY1"/>
<dbReference type="InterPro" id="IPR012338">
    <property type="entry name" value="Beta-lactam/transpept-like"/>
</dbReference>
<evidence type="ECO:0000313" key="2">
    <source>
        <dbReference type="Proteomes" id="UP000580839"/>
    </source>
</evidence>
<dbReference type="Gene3D" id="2.40.128.600">
    <property type="match status" value="1"/>
</dbReference>